<keyword evidence="4 7" id="KW-0812">Transmembrane</keyword>
<name>A0ABR6GMJ2_9BURK</name>
<dbReference type="EMBL" id="JACHXO010000001">
    <property type="protein sequence ID" value="MBB3193340.1"/>
    <property type="molecule type" value="Genomic_DNA"/>
</dbReference>
<dbReference type="Proteomes" id="UP000574369">
    <property type="component" value="Unassembled WGS sequence"/>
</dbReference>
<keyword evidence="6 7" id="KW-0472">Membrane</keyword>
<dbReference type="InterPro" id="IPR036259">
    <property type="entry name" value="MFS_trans_sf"/>
</dbReference>
<dbReference type="InterPro" id="IPR049177">
    <property type="entry name" value="MgtC_SapB_SrpB_YhiD_N"/>
</dbReference>
<reference evidence="9 10" key="1">
    <citation type="submission" date="2020-08" db="EMBL/GenBank/DDBJ databases">
        <title>Genomic Encyclopedia of Type Strains, Phase III (KMG-III): the genomes of soil and plant-associated and newly described type strains.</title>
        <authorList>
            <person name="Whitman W."/>
        </authorList>
    </citation>
    <scope>NUCLEOTIDE SEQUENCE [LARGE SCALE GENOMIC DNA]</scope>
    <source>
        <strain evidence="9 10">CECT 7247</strain>
    </source>
</reference>
<keyword evidence="10" id="KW-1185">Reference proteome</keyword>
<evidence type="ECO:0000259" key="8">
    <source>
        <dbReference type="Pfam" id="PF02308"/>
    </source>
</evidence>
<dbReference type="PANTHER" id="PTHR33778:SF1">
    <property type="entry name" value="MAGNESIUM TRANSPORTER YHID-RELATED"/>
    <property type="match status" value="1"/>
</dbReference>
<dbReference type="PRINTS" id="PR01837">
    <property type="entry name" value="MGTCSAPBPROT"/>
</dbReference>
<accession>A0ABR6GMJ2</accession>
<dbReference type="RefSeq" id="WP_246409460.1">
    <property type="nucleotide sequence ID" value="NZ_JACHXO010000001.1"/>
</dbReference>
<feature type="transmembrane region" description="Helical" evidence="7">
    <location>
        <begin position="89"/>
        <end position="107"/>
    </location>
</feature>
<gene>
    <name evidence="9" type="ORF">FHS28_000705</name>
</gene>
<comment type="subcellular location">
    <subcellularLocation>
        <location evidence="7">Cell inner membrane</location>
        <topology evidence="7">Multi-pass membrane protein</topology>
    </subcellularLocation>
    <subcellularLocation>
        <location evidence="1">Cell membrane</location>
        <topology evidence="1">Multi-pass membrane protein</topology>
    </subcellularLocation>
</comment>
<evidence type="ECO:0000256" key="1">
    <source>
        <dbReference type="ARBA" id="ARBA00004651"/>
    </source>
</evidence>
<keyword evidence="7" id="KW-0997">Cell inner membrane</keyword>
<keyword evidence="5 7" id="KW-1133">Transmembrane helix</keyword>
<dbReference type="Pfam" id="PF02308">
    <property type="entry name" value="MgtC"/>
    <property type="match status" value="1"/>
</dbReference>
<comment type="similarity">
    <text evidence="2 7">Belongs to the MgtC/SapB family.</text>
</comment>
<dbReference type="InterPro" id="IPR003416">
    <property type="entry name" value="MgtC/SapB/SrpB/YhiD_fam"/>
</dbReference>
<feature type="transmembrane region" description="Helical" evidence="7">
    <location>
        <begin position="146"/>
        <end position="164"/>
    </location>
</feature>
<feature type="transmembrane region" description="Helical" evidence="7">
    <location>
        <begin position="119"/>
        <end position="140"/>
    </location>
</feature>
<evidence type="ECO:0000256" key="4">
    <source>
        <dbReference type="ARBA" id="ARBA00022692"/>
    </source>
</evidence>
<evidence type="ECO:0000256" key="7">
    <source>
        <dbReference type="RuleBase" id="RU365041"/>
    </source>
</evidence>
<evidence type="ECO:0000256" key="2">
    <source>
        <dbReference type="ARBA" id="ARBA00009298"/>
    </source>
</evidence>
<evidence type="ECO:0000313" key="10">
    <source>
        <dbReference type="Proteomes" id="UP000574369"/>
    </source>
</evidence>
<evidence type="ECO:0000313" key="9">
    <source>
        <dbReference type="EMBL" id="MBB3193340.1"/>
    </source>
</evidence>
<feature type="transmembrane region" description="Helical" evidence="7">
    <location>
        <begin position="61"/>
        <end position="77"/>
    </location>
</feature>
<dbReference type="PANTHER" id="PTHR33778">
    <property type="entry name" value="PROTEIN MGTC"/>
    <property type="match status" value="1"/>
</dbReference>
<feature type="domain" description="MgtC/SapB/SrpB/YhiD N-terminal" evidence="8">
    <location>
        <begin position="36"/>
        <end position="162"/>
    </location>
</feature>
<organism evidence="9 10">
    <name type="scientific">Roseateles terrae</name>
    <dbReference type="NCBI Taxonomy" id="431060"/>
    <lineage>
        <taxon>Bacteria</taxon>
        <taxon>Pseudomonadati</taxon>
        <taxon>Pseudomonadota</taxon>
        <taxon>Betaproteobacteria</taxon>
        <taxon>Burkholderiales</taxon>
        <taxon>Sphaerotilaceae</taxon>
        <taxon>Roseateles</taxon>
    </lineage>
</organism>
<sequence length="180" mass="18821">MSADGMSGLDAVMETLRQEFSDVPDAAQATRIIVRLMLAALLGGILGYERESHGKAAGLRTHMLVSLGAAMFVLVPQQAGMATPDMSRVLQGIIAGIGFLGAGAIIKHKEEPGRVQGRVQGLTTAAGIFMTAAIGVACGLGREATAVLSMLIALAILTWVPHLLEGRRTARSRTQDGDDE</sequence>
<evidence type="ECO:0000256" key="5">
    <source>
        <dbReference type="ARBA" id="ARBA00022989"/>
    </source>
</evidence>
<evidence type="ECO:0000256" key="3">
    <source>
        <dbReference type="ARBA" id="ARBA00022475"/>
    </source>
</evidence>
<proteinExistence type="inferred from homology"/>
<evidence type="ECO:0000256" key="6">
    <source>
        <dbReference type="ARBA" id="ARBA00023136"/>
    </source>
</evidence>
<comment type="caution">
    <text evidence="9">The sequence shown here is derived from an EMBL/GenBank/DDBJ whole genome shotgun (WGS) entry which is preliminary data.</text>
</comment>
<feature type="transmembrane region" description="Helical" evidence="7">
    <location>
        <begin position="32"/>
        <end position="49"/>
    </location>
</feature>
<protein>
    <recommendedName>
        <fullName evidence="7">Protein MgtC</fullName>
    </recommendedName>
</protein>
<keyword evidence="3" id="KW-1003">Cell membrane</keyword>
<dbReference type="SUPFAM" id="SSF103473">
    <property type="entry name" value="MFS general substrate transporter"/>
    <property type="match status" value="1"/>
</dbReference>